<dbReference type="GeneID" id="95587793"/>
<organism evidence="1 2">
    <name type="scientific">Streptomyces nojiriensis</name>
    <dbReference type="NCBI Taxonomy" id="66374"/>
    <lineage>
        <taxon>Bacteria</taxon>
        <taxon>Bacillati</taxon>
        <taxon>Actinomycetota</taxon>
        <taxon>Actinomycetes</taxon>
        <taxon>Kitasatosporales</taxon>
        <taxon>Streptomycetaceae</taxon>
        <taxon>Streptomyces</taxon>
    </lineage>
</organism>
<proteinExistence type="predicted"/>
<accession>A0ABQ3SN03</accession>
<reference evidence="2" key="1">
    <citation type="submission" date="2023-07" db="EMBL/GenBank/DDBJ databases">
        <title>Whole genome shotgun sequence of Streptomyces nojiriensis NBRC 13794.</title>
        <authorList>
            <person name="Komaki H."/>
            <person name="Tamura T."/>
        </authorList>
    </citation>
    <scope>NUCLEOTIDE SEQUENCE [LARGE SCALE GENOMIC DNA]</scope>
    <source>
        <strain evidence="2">NBRC 13794</strain>
    </source>
</reference>
<dbReference type="Proteomes" id="UP000613974">
    <property type="component" value="Unassembled WGS sequence"/>
</dbReference>
<dbReference type="RefSeq" id="WP_189746667.1">
    <property type="nucleotide sequence ID" value="NZ_BMRL01000022.1"/>
</dbReference>
<keyword evidence="2" id="KW-1185">Reference proteome</keyword>
<evidence type="ECO:0000313" key="2">
    <source>
        <dbReference type="Proteomes" id="UP000613974"/>
    </source>
</evidence>
<protein>
    <submittedName>
        <fullName evidence="1">Uncharacterized protein</fullName>
    </submittedName>
</protein>
<gene>
    <name evidence="1" type="ORF">Snoj_34330</name>
</gene>
<dbReference type="EMBL" id="BNEC01000005">
    <property type="protein sequence ID" value="GHI69515.1"/>
    <property type="molecule type" value="Genomic_DNA"/>
</dbReference>
<evidence type="ECO:0000313" key="1">
    <source>
        <dbReference type="EMBL" id="GHI69515.1"/>
    </source>
</evidence>
<name>A0ABQ3SN03_9ACTN</name>
<comment type="caution">
    <text evidence="1">The sequence shown here is derived from an EMBL/GenBank/DDBJ whole genome shotgun (WGS) entry which is preliminary data.</text>
</comment>
<sequence>MSVNGAGDNARLDRFEVSKRPDLMLARGRIGLWLLGAFQQGVQILYGEALVGFGLGTHGSPQGCLALNSQEH</sequence>